<organism evidence="2 3">
    <name type="scientific">Desulfuromonas acetoxidans (strain DSM 684 / 11070)</name>
    <dbReference type="NCBI Taxonomy" id="281689"/>
    <lineage>
        <taxon>Bacteria</taxon>
        <taxon>Pseudomonadati</taxon>
        <taxon>Thermodesulfobacteriota</taxon>
        <taxon>Desulfuromonadia</taxon>
        <taxon>Desulfuromonadales</taxon>
        <taxon>Desulfuromonadaceae</taxon>
        <taxon>Desulfuromonas</taxon>
    </lineage>
</organism>
<dbReference type="EMBL" id="AAEW02000002">
    <property type="protein sequence ID" value="EAT17112.1"/>
    <property type="molecule type" value="Genomic_DNA"/>
</dbReference>
<name>Q1K362_DESA6</name>
<reference evidence="2" key="2">
    <citation type="submission" date="2006-05" db="EMBL/GenBank/DDBJ databases">
        <title>Sequencing of the draft genome and assembly of Desulfuromonas acetoxidans DSM 684.</title>
        <authorList>
            <consortium name="US DOE Joint Genome Institute (JGI-PGF)"/>
            <person name="Copeland A."/>
            <person name="Lucas S."/>
            <person name="Lapidus A."/>
            <person name="Barry K."/>
            <person name="Detter J.C."/>
            <person name="Glavina del Rio T."/>
            <person name="Hammon N."/>
            <person name="Israni S."/>
            <person name="Dalin E."/>
            <person name="Tice H."/>
            <person name="Bruce D."/>
            <person name="Pitluck S."/>
            <person name="Richardson P."/>
        </authorList>
    </citation>
    <scope>NUCLEOTIDE SEQUENCE [LARGE SCALE GENOMIC DNA]</scope>
    <source>
        <strain evidence="2">DSM 684</strain>
    </source>
</reference>
<dbReference type="RefSeq" id="WP_005998039.1">
    <property type="nucleotide sequence ID" value="NZ_AAEW02000002.1"/>
</dbReference>
<accession>Q1K362</accession>
<sequence length="263" mass="29125">MKLKSILCTAAVGLLFVTSVGHAMDVGILAPSDKQMRAEVYYEEYERDIQQGYSFGSGSFAFPQEENRLVARVTFNPQPFWGVSLEVGGTDSDGSEDIAPMFGLGAHMVLFEQGGFYTSAFGRMTWTTGIEYKEHYVVTNGASYLDETWQRDEAYLEYGFGVQLGYEWQPCSSARITGYAGAMASFLDDTKSEERLSGSYFIEGMDAAVSFNEKDSSVDMEEDHVAQVFAGVEVALLPLDGGIRVEGRFYDRTSLSASLFFNF</sequence>
<feature type="signal peptide" evidence="1">
    <location>
        <begin position="1"/>
        <end position="23"/>
    </location>
</feature>
<evidence type="ECO:0008006" key="4">
    <source>
        <dbReference type="Google" id="ProtNLM"/>
    </source>
</evidence>
<dbReference type="AlphaFoldDB" id="Q1K362"/>
<evidence type="ECO:0000256" key="1">
    <source>
        <dbReference type="SAM" id="SignalP"/>
    </source>
</evidence>
<keyword evidence="3" id="KW-1185">Reference proteome</keyword>
<dbReference type="OrthoDB" id="6056869at2"/>
<keyword evidence="1" id="KW-0732">Signal</keyword>
<reference evidence="2" key="1">
    <citation type="submission" date="2006-05" db="EMBL/GenBank/DDBJ databases">
        <title>Annotation of the draft genome assembly of Desulfuromonas acetoxidans DSM 684.</title>
        <authorList>
            <consortium name="US DOE Joint Genome Institute (JGI-ORNL)"/>
            <person name="Larimer F."/>
            <person name="Land M."/>
            <person name="Hauser L."/>
        </authorList>
    </citation>
    <scope>NUCLEOTIDE SEQUENCE [LARGE SCALE GENOMIC DNA]</scope>
    <source>
        <strain evidence="2">DSM 684</strain>
    </source>
</reference>
<proteinExistence type="predicted"/>
<evidence type="ECO:0000313" key="2">
    <source>
        <dbReference type="EMBL" id="EAT17112.1"/>
    </source>
</evidence>
<protein>
    <recommendedName>
        <fullName evidence="4">Outer membrane protein beta-barrel domain-containing protein</fullName>
    </recommendedName>
</protein>
<gene>
    <name evidence="2" type="ORF">Dace_2978</name>
</gene>
<dbReference type="Proteomes" id="UP000005695">
    <property type="component" value="Unassembled WGS sequence"/>
</dbReference>
<feature type="chain" id="PRO_5004192748" description="Outer membrane protein beta-barrel domain-containing protein" evidence="1">
    <location>
        <begin position="24"/>
        <end position="263"/>
    </location>
</feature>
<comment type="caution">
    <text evidence="2">The sequence shown here is derived from an EMBL/GenBank/DDBJ whole genome shotgun (WGS) entry which is preliminary data.</text>
</comment>
<evidence type="ECO:0000313" key="3">
    <source>
        <dbReference type="Proteomes" id="UP000005695"/>
    </source>
</evidence>